<comment type="similarity">
    <text evidence="3 10">Belongs to the PurH family.</text>
</comment>
<gene>
    <name evidence="10 12" type="primary">purH</name>
    <name evidence="12" type="ORF">CFK38_06725</name>
</gene>
<evidence type="ECO:0000313" key="13">
    <source>
        <dbReference type="Proteomes" id="UP000218165"/>
    </source>
</evidence>
<dbReference type="CDD" id="cd01421">
    <property type="entry name" value="IMPCH"/>
    <property type="match status" value="1"/>
</dbReference>
<dbReference type="RefSeq" id="WP_096802387.1">
    <property type="nucleotide sequence ID" value="NZ_CP023563.1"/>
</dbReference>
<dbReference type="Pfam" id="PF02142">
    <property type="entry name" value="MGS"/>
    <property type="match status" value="1"/>
</dbReference>
<dbReference type="Gene3D" id="3.40.140.20">
    <property type="match status" value="2"/>
</dbReference>
<evidence type="ECO:0000256" key="2">
    <source>
        <dbReference type="ARBA" id="ARBA00004954"/>
    </source>
</evidence>
<dbReference type="HAMAP" id="MF_00139">
    <property type="entry name" value="PurH"/>
    <property type="match status" value="1"/>
</dbReference>
<evidence type="ECO:0000256" key="6">
    <source>
        <dbReference type="ARBA" id="ARBA00022801"/>
    </source>
</evidence>
<dbReference type="InterPro" id="IPR016193">
    <property type="entry name" value="Cytidine_deaminase-like"/>
</dbReference>
<protein>
    <recommendedName>
        <fullName evidence="10">Bifunctional purine biosynthesis protein PurH</fullName>
    </recommendedName>
    <domain>
        <recommendedName>
            <fullName evidence="10">Phosphoribosylaminoimidazolecarboxamide formyltransferase</fullName>
            <ecNumber evidence="10">2.1.2.3</ecNumber>
        </recommendedName>
        <alternativeName>
            <fullName evidence="10">AICAR transformylase</fullName>
        </alternativeName>
    </domain>
    <domain>
        <recommendedName>
            <fullName evidence="10">IMP cyclohydrolase</fullName>
            <ecNumber evidence="10">3.5.4.10</ecNumber>
        </recommendedName>
        <alternativeName>
            <fullName evidence="10">ATIC</fullName>
        </alternativeName>
        <alternativeName>
            <fullName evidence="10">IMP synthase</fullName>
        </alternativeName>
        <alternativeName>
            <fullName evidence="10">Inosinicase</fullName>
        </alternativeName>
    </domain>
</protein>
<evidence type="ECO:0000259" key="11">
    <source>
        <dbReference type="PROSITE" id="PS51855"/>
    </source>
</evidence>
<evidence type="ECO:0000256" key="7">
    <source>
        <dbReference type="ARBA" id="ARBA00023268"/>
    </source>
</evidence>
<evidence type="ECO:0000256" key="5">
    <source>
        <dbReference type="ARBA" id="ARBA00022755"/>
    </source>
</evidence>
<dbReference type="SMART" id="SM00851">
    <property type="entry name" value="MGS"/>
    <property type="match status" value="1"/>
</dbReference>
<dbReference type="Gene3D" id="3.40.50.1380">
    <property type="entry name" value="Methylglyoxal synthase-like domain"/>
    <property type="match status" value="1"/>
</dbReference>
<evidence type="ECO:0000313" key="12">
    <source>
        <dbReference type="EMBL" id="ATG51252.1"/>
    </source>
</evidence>
<dbReference type="OrthoDB" id="9802065at2"/>
<keyword evidence="5 10" id="KW-0658">Purine biosynthesis</keyword>
<dbReference type="AlphaFoldDB" id="A0A291GMF7"/>
<dbReference type="NCBIfam" id="TIGR00355">
    <property type="entry name" value="purH"/>
    <property type="match status" value="1"/>
</dbReference>
<evidence type="ECO:0000256" key="4">
    <source>
        <dbReference type="ARBA" id="ARBA00022679"/>
    </source>
</evidence>
<evidence type="ECO:0000256" key="8">
    <source>
        <dbReference type="ARBA" id="ARBA00050488"/>
    </source>
</evidence>
<dbReference type="GO" id="GO:0004643">
    <property type="term" value="F:phosphoribosylaminoimidazolecarboxamide formyltransferase activity"/>
    <property type="evidence" value="ECO:0007669"/>
    <property type="project" value="UniProtKB-UniRule"/>
</dbReference>
<keyword evidence="13" id="KW-1185">Reference proteome</keyword>
<reference evidence="13" key="1">
    <citation type="submission" date="2017-09" db="EMBL/GenBank/DDBJ databases">
        <title>Brachybacterium sp. VM2412.</title>
        <authorList>
            <person name="Tak E.J."/>
            <person name="Bae J.-W."/>
        </authorList>
    </citation>
    <scope>NUCLEOTIDE SEQUENCE [LARGE SCALE GENOMIC DNA]</scope>
    <source>
        <strain evidence="13">VM2412</strain>
    </source>
</reference>
<dbReference type="InterPro" id="IPR002695">
    <property type="entry name" value="PurH-like"/>
</dbReference>
<comment type="catalytic activity">
    <reaction evidence="9 10">
        <text>IMP + H2O = 5-formamido-1-(5-phospho-D-ribosyl)imidazole-4-carboxamide</text>
        <dbReference type="Rhea" id="RHEA:18445"/>
        <dbReference type="ChEBI" id="CHEBI:15377"/>
        <dbReference type="ChEBI" id="CHEBI:58053"/>
        <dbReference type="ChEBI" id="CHEBI:58467"/>
        <dbReference type="EC" id="3.5.4.10"/>
    </reaction>
</comment>
<organism evidence="12 13">
    <name type="scientific">Brachybacterium vulturis</name>
    <dbReference type="NCBI Taxonomy" id="2017484"/>
    <lineage>
        <taxon>Bacteria</taxon>
        <taxon>Bacillati</taxon>
        <taxon>Actinomycetota</taxon>
        <taxon>Actinomycetes</taxon>
        <taxon>Micrococcales</taxon>
        <taxon>Dermabacteraceae</taxon>
        <taxon>Brachybacterium</taxon>
    </lineage>
</organism>
<evidence type="ECO:0000256" key="1">
    <source>
        <dbReference type="ARBA" id="ARBA00004844"/>
    </source>
</evidence>
<dbReference type="InterPro" id="IPR024051">
    <property type="entry name" value="AICAR_Tfase_dup_dom_sf"/>
</dbReference>
<dbReference type="GO" id="GO:0005829">
    <property type="term" value="C:cytosol"/>
    <property type="evidence" value="ECO:0007669"/>
    <property type="project" value="TreeGrafter"/>
</dbReference>
<keyword evidence="6 10" id="KW-0378">Hydrolase</keyword>
<dbReference type="FunFam" id="3.40.50.1380:FF:000001">
    <property type="entry name" value="Bifunctional purine biosynthesis protein PurH"/>
    <property type="match status" value="1"/>
</dbReference>
<dbReference type="KEGG" id="brz:CFK38_06725"/>
<comment type="pathway">
    <text evidence="1 10">Purine metabolism; IMP biosynthesis via de novo pathway; IMP from 5-formamido-1-(5-phospho-D-ribosyl)imidazole-4-carboxamide: step 1/1.</text>
</comment>
<sequence>MSTAERRPLTRALLSVFDKTGIVDLARTLAENGVEIVSTGSTGSTIRDAGIAVTDVETVTGFPEMLDGRVKTLHPRIHGGILADQRLAAHQEQLKAHQIAPFDLVVVNLYPFSETVAAGGSFEEIIEKIDVGGPTMVRAAAKNFASLAVVVDPEGYAIAAEAAAAGGFTLAERQQLATIAFTRTAEYDDAISDWMLEQLDGPAEAEAAGPEDELEDDELEDDQEVSILDLSDADAAELGITATLRYGENPHQRARLAVTDETAPGLAGAEQLGGKEMSYNNYVDADAAVRAAHDHTLPAVAVVKHNNPCGIAVAREDEDIALAHARAHGTDPVSAYGGVIAANRTVTLAMAQQVKPVFTEVILAPDFEDEALELLRTKKNLRILRLPGRYSRGAELREIWGGMLIQDPDTISDDGDDPAQWTLAAGEAADEATLADLAFAWRSVRAVKSNAILLADDSAAVGIGMGQVNRLDSCRLAVTRANTLGAPGEAEEAPERARGAVAASDAFFPFADGAQILLDAGVRAIVQPGGSIRDDEVLEACRAAGVTMYLTGTRHFAH</sequence>
<dbReference type="SMART" id="SM00798">
    <property type="entry name" value="AICARFT_IMPCHas"/>
    <property type="match status" value="1"/>
</dbReference>
<dbReference type="InterPro" id="IPR036914">
    <property type="entry name" value="MGS-like_dom_sf"/>
</dbReference>
<comment type="domain">
    <text evidence="10">The IMP cyclohydrolase activity resides in the N-terminal region.</text>
</comment>
<dbReference type="UniPathway" id="UPA00074">
    <property type="reaction ID" value="UER00133"/>
</dbReference>
<dbReference type="PANTHER" id="PTHR11692:SF0">
    <property type="entry name" value="BIFUNCTIONAL PURINE BIOSYNTHESIS PROTEIN ATIC"/>
    <property type="match status" value="1"/>
</dbReference>
<dbReference type="EC" id="2.1.2.3" evidence="10"/>
<proteinExistence type="inferred from homology"/>
<name>A0A291GMF7_9MICO</name>
<dbReference type="Proteomes" id="UP000218165">
    <property type="component" value="Chromosome"/>
</dbReference>
<feature type="domain" description="MGS-like" evidence="11">
    <location>
        <begin position="1"/>
        <end position="151"/>
    </location>
</feature>
<evidence type="ECO:0000256" key="9">
    <source>
        <dbReference type="ARBA" id="ARBA00050687"/>
    </source>
</evidence>
<accession>A0A291GMF7</accession>
<keyword evidence="4 10" id="KW-0808">Transferase</keyword>
<dbReference type="PANTHER" id="PTHR11692">
    <property type="entry name" value="BIFUNCTIONAL PURINE BIOSYNTHESIS PROTEIN PURH"/>
    <property type="match status" value="1"/>
</dbReference>
<dbReference type="PIRSF" id="PIRSF000414">
    <property type="entry name" value="AICARFT_IMPCHas"/>
    <property type="match status" value="1"/>
</dbReference>
<dbReference type="NCBIfam" id="NF002049">
    <property type="entry name" value="PRK00881.1"/>
    <property type="match status" value="1"/>
</dbReference>
<evidence type="ECO:0000256" key="3">
    <source>
        <dbReference type="ARBA" id="ARBA00007667"/>
    </source>
</evidence>
<keyword evidence="7 10" id="KW-0511">Multifunctional enzyme</keyword>
<evidence type="ECO:0000256" key="10">
    <source>
        <dbReference type="HAMAP-Rule" id="MF_00139"/>
    </source>
</evidence>
<comment type="catalytic activity">
    <reaction evidence="8 10">
        <text>(6R)-10-formyltetrahydrofolate + 5-amino-1-(5-phospho-beta-D-ribosyl)imidazole-4-carboxamide = 5-formamido-1-(5-phospho-D-ribosyl)imidazole-4-carboxamide + (6S)-5,6,7,8-tetrahydrofolate</text>
        <dbReference type="Rhea" id="RHEA:22192"/>
        <dbReference type="ChEBI" id="CHEBI:57453"/>
        <dbReference type="ChEBI" id="CHEBI:58467"/>
        <dbReference type="ChEBI" id="CHEBI:58475"/>
        <dbReference type="ChEBI" id="CHEBI:195366"/>
        <dbReference type="EC" id="2.1.2.3"/>
    </reaction>
</comment>
<dbReference type="PROSITE" id="PS51855">
    <property type="entry name" value="MGS"/>
    <property type="match status" value="1"/>
</dbReference>
<dbReference type="GO" id="GO:0003937">
    <property type="term" value="F:IMP cyclohydrolase activity"/>
    <property type="evidence" value="ECO:0007669"/>
    <property type="project" value="UniProtKB-UniRule"/>
</dbReference>
<dbReference type="FunFam" id="3.40.140.20:FF:000001">
    <property type="entry name" value="Bifunctional purine biosynthesis protein PurH"/>
    <property type="match status" value="1"/>
</dbReference>
<dbReference type="EC" id="3.5.4.10" evidence="10"/>
<dbReference type="SUPFAM" id="SSF52335">
    <property type="entry name" value="Methylglyoxal synthase-like"/>
    <property type="match status" value="1"/>
</dbReference>
<comment type="pathway">
    <text evidence="2 10">Purine metabolism; IMP biosynthesis via de novo pathway; 5-formamido-1-(5-phospho-D-ribosyl)imidazole-4-carboxamide from 5-amino-1-(5-phospho-D-ribosyl)imidazole-4-carboxamide (10-formyl THF route): step 1/1.</text>
</comment>
<dbReference type="EMBL" id="CP023563">
    <property type="protein sequence ID" value="ATG51252.1"/>
    <property type="molecule type" value="Genomic_DNA"/>
</dbReference>
<dbReference type="Pfam" id="PF01808">
    <property type="entry name" value="AICARFT_IMPCHas"/>
    <property type="match status" value="1"/>
</dbReference>
<dbReference type="SUPFAM" id="SSF53927">
    <property type="entry name" value="Cytidine deaminase-like"/>
    <property type="match status" value="1"/>
</dbReference>
<dbReference type="GO" id="GO:0006189">
    <property type="term" value="P:'de novo' IMP biosynthetic process"/>
    <property type="evidence" value="ECO:0007669"/>
    <property type="project" value="UniProtKB-UniRule"/>
</dbReference>
<dbReference type="InterPro" id="IPR011607">
    <property type="entry name" value="MGS-like_dom"/>
</dbReference>